<dbReference type="RefSeq" id="WP_106870942.1">
    <property type="nucleotide sequence ID" value="NZ_CP053841.1"/>
</dbReference>
<organism evidence="2 3">
    <name type="scientific">Campylobacter blaseri</name>
    <dbReference type="NCBI Taxonomy" id="2042961"/>
    <lineage>
        <taxon>Bacteria</taxon>
        <taxon>Pseudomonadati</taxon>
        <taxon>Campylobacterota</taxon>
        <taxon>Epsilonproteobacteria</taxon>
        <taxon>Campylobacterales</taxon>
        <taxon>Campylobacteraceae</taxon>
        <taxon>Campylobacter</taxon>
    </lineage>
</organism>
<dbReference type="OrthoDB" id="5363219at2"/>
<evidence type="ECO:0000313" key="2">
    <source>
        <dbReference type="EMBL" id="PSM52257.1"/>
    </source>
</evidence>
<evidence type="ECO:0000256" key="1">
    <source>
        <dbReference type="SAM" id="Phobius"/>
    </source>
</evidence>
<comment type="caution">
    <text evidence="2">The sequence shown here is derived from an EMBL/GenBank/DDBJ whole genome shotgun (WGS) entry which is preliminary data.</text>
</comment>
<dbReference type="EMBL" id="PDHH01000003">
    <property type="protein sequence ID" value="PSM52257.1"/>
    <property type="molecule type" value="Genomic_DNA"/>
</dbReference>
<sequence length="173" mass="20111">MKIRITDKDVINLQKFMVNHSKKAKKQKLVSFYAIPFEFILVGLILDGFFKLVPWISITSLVLAILWLVFYPKYYKRLCKKQIDKAIQNTPKSNIEMNLKIDKNNISFSPDEKPKISEIFEISTLNKLAKSENNFFLGFKAGHHIVLPITDETQEEIIKLSKKLNLNILLVEL</sequence>
<evidence type="ECO:0008006" key="4">
    <source>
        <dbReference type="Google" id="ProtNLM"/>
    </source>
</evidence>
<keyword evidence="1" id="KW-0812">Transmembrane</keyword>
<feature type="transmembrane region" description="Helical" evidence="1">
    <location>
        <begin position="52"/>
        <end position="71"/>
    </location>
</feature>
<keyword evidence="3" id="KW-1185">Reference proteome</keyword>
<dbReference type="AlphaFoldDB" id="A0A2P8R181"/>
<feature type="transmembrane region" description="Helical" evidence="1">
    <location>
        <begin position="29"/>
        <end position="46"/>
    </location>
</feature>
<keyword evidence="1" id="KW-0472">Membrane</keyword>
<protein>
    <recommendedName>
        <fullName evidence="4">YcxB-like protein domain-containing protein</fullName>
    </recommendedName>
</protein>
<reference evidence="3" key="1">
    <citation type="submission" date="2017-10" db="EMBL/GenBank/DDBJ databases">
        <title>Campylobacter species from seals.</title>
        <authorList>
            <person name="Gilbert M.J."/>
            <person name="Zomer A.L."/>
            <person name="Timmerman A.J."/>
            <person name="Duim B."/>
            <person name="Wagenaar J.A."/>
        </authorList>
    </citation>
    <scope>NUCLEOTIDE SEQUENCE [LARGE SCALE GENOMIC DNA]</scope>
    <source>
        <strain evidence="3">17S00004-5</strain>
    </source>
</reference>
<dbReference type="Proteomes" id="UP000240535">
    <property type="component" value="Unassembled WGS sequence"/>
</dbReference>
<keyword evidence="1" id="KW-1133">Transmembrane helix</keyword>
<gene>
    <name evidence="2" type="ORF">CQ405_04160</name>
</gene>
<accession>A0A2P8R181</accession>
<evidence type="ECO:0000313" key="3">
    <source>
        <dbReference type="Proteomes" id="UP000240535"/>
    </source>
</evidence>
<proteinExistence type="predicted"/>
<name>A0A2P8R181_9BACT</name>